<reference evidence="3" key="1">
    <citation type="submission" date="2022-11" db="UniProtKB">
        <authorList>
            <consortium name="WormBaseParasite"/>
        </authorList>
    </citation>
    <scope>IDENTIFICATION</scope>
</reference>
<name>A0A915IRC3_ROMCU</name>
<evidence type="ECO:0000313" key="3">
    <source>
        <dbReference type="WBParaSite" id="nRc.2.0.1.t16753-RA"/>
    </source>
</evidence>
<feature type="compositionally biased region" description="Basic residues" evidence="1">
    <location>
        <begin position="57"/>
        <end position="81"/>
    </location>
</feature>
<evidence type="ECO:0000313" key="2">
    <source>
        <dbReference type="Proteomes" id="UP000887565"/>
    </source>
</evidence>
<feature type="region of interest" description="Disordered" evidence="1">
    <location>
        <begin position="22"/>
        <end position="92"/>
    </location>
</feature>
<accession>A0A915IRC3</accession>
<sequence>MSVVGDILYFITSYIKTKGCHATLQKKGDNRTVDPASRPPSSQFESGTFVSCEHSIIRKKKRQEHKKKKKRQEKRIKKKTRSKEYRLKNEEE</sequence>
<dbReference type="Proteomes" id="UP000887565">
    <property type="component" value="Unplaced"/>
</dbReference>
<protein>
    <submittedName>
        <fullName evidence="3">Uncharacterized protein</fullName>
    </submittedName>
</protein>
<dbReference type="AlphaFoldDB" id="A0A915IRC3"/>
<proteinExistence type="predicted"/>
<evidence type="ECO:0000256" key="1">
    <source>
        <dbReference type="SAM" id="MobiDB-lite"/>
    </source>
</evidence>
<dbReference type="WBParaSite" id="nRc.2.0.1.t16753-RA">
    <property type="protein sequence ID" value="nRc.2.0.1.t16753-RA"/>
    <property type="gene ID" value="nRc.2.0.1.g16753"/>
</dbReference>
<feature type="compositionally biased region" description="Basic and acidic residues" evidence="1">
    <location>
        <begin position="82"/>
        <end position="92"/>
    </location>
</feature>
<keyword evidence="2" id="KW-1185">Reference proteome</keyword>
<feature type="compositionally biased region" description="Polar residues" evidence="1">
    <location>
        <begin position="39"/>
        <end position="49"/>
    </location>
</feature>
<organism evidence="2 3">
    <name type="scientific">Romanomermis culicivorax</name>
    <name type="common">Nematode worm</name>
    <dbReference type="NCBI Taxonomy" id="13658"/>
    <lineage>
        <taxon>Eukaryota</taxon>
        <taxon>Metazoa</taxon>
        <taxon>Ecdysozoa</taxon>
        <taxon>Nematoda</taxon>
        <taxon>Enoplea</taxon>
        <taxon>Dorylaimia</taxon>
        <taxon>Mermithida</taxon>
        <taxon>Mermithoidea</taxon>
        <taxon>Mermithidae</taxon>
        <taxon>Romanomermis</taxon>
    </lineage>
</organism>